<keyword evidence="1" id="KW-0808">Transferase</keyword>
<dbReference type="Proteomes" id="UP001589906">
    <property type="component" value="Unassembled WGS sequence"/>
</dbReference>
<sequence>MNLHFLAVKGVRDLELDEGVSPAGHRSPEASWRGLTLPDGAGFRIRGATRFNPFRHRAEEIGWRMRSDTPGARLEVSFLKQDAVVGQVSLDAADELRPVRLPWPLMPVAGDLDLAVTAKGGDVFVGAHRTLDRSELLALCTGRGVELGPGPKPQVLPGPGVDVRYVEQMAPADWVRLYGANYKHAFQDHLLPHYVTGEAHALPAELRDLDFIFSSHVFEHLANPLGHLRLWRDRLRPGGRIVMVVPDLDGSKDYGAQPTPLAELLLEDERGGFDVTEAHYRRYGALRGDVGYGLRLQADGASIHVHFYNNRNMADVMRWAVENLGFSAFSLQHTPNHKDFHVILEA</sequence>
<dbReference type="InterPro" id="IPR029063">
    <property type="entry name" value="SAM-dependent_MTases_sf"/>
</dbReference>
<dbReference type="GO" id="GO:0032259">
    <property type="term" value="P:methylation"/>
    <property type="evidence" value="ECO:0007669"/>
    <property type="project" value="UniProtKB-KW"/>
</dbReference>
<dbReference type="Gene3D" id="3.40.50.150">
    <property type="entry name" value="Vaccinia Virus protein VP39"/>
    <property type="match status" value="1"/>
</dbReference>
<proteinExistence type="predicted"/>
<keyword evidence="2" id="KW-1185">Reference proteome</keyword>
<accession>A0ABV6QYI2</accession>
<name>A0ABV6QYI2_9CAUL</name>
<dbReference type="EC" id="2.1.1.222" evidence="1"/>
<comment type="caution">
    <text evidence="1">The sequence shown here is derived from an EMBL/GenBank/DDBJ whole genome shotgun (WGS) entry which is preliminary data.</text>
</comment>
<keyword evidence="1" id="KW-0489">Methyltransferase</keyword>
<dbReference type="GO" id="GO:0102208">
    <property type="term" value="F:2-polyprenyl-6-hydroxyphenol methylase activity"/>
    <property type="evidence" value="ECO:0007669"/>
    <property type="project" value="UniProtKB-EC"/>
</dbReference>
<organism evidence="1 2">
    <name type="scientific">Brevundimonas balnearis</name>
    <dbReference type="NCBI Taxonomy" id="1572858"/>
    <lineage>
        <taxon>Bacteria</taxon>
        <taxon>Pseudomonadati</taxon>
        <taxon>Pseudomonadota</taxon>
        <taxon>Alphaproteobacteria</taxon>
        <taxon>Caulobacterales</taxon>
        <taxon>Caulobacteraceae</taxon>
        <taxon>Brevundimonas</taxon>
    </lineage>
</organism>
<protein>
    <submittedName>
        <fullName evidence="1">Class I SAM-dependent methyltransferase</fullName>
        <ecNumber evidence="1">2.1.1.222</ecNumber>
        <ecNumber evidence="1">2.1.1.64</ecNumber>
    </submittedName>
</protein>
<evidence type="ECO:0000313" key="2">
    <source>
        <dbReference type="Proteomes" id="UP001589906"/>
    </source>
</evidence>
<evidence type="ECO:0000313" key="1">
    <source>
        <dbReference type="EMBL" id="MFC0632427.1"/>
    </source>
</evidence>
<dbReference type="RefSeq" id="WP_376833363.1">
    <property type="nucleotide sequence ID" value="NZ_JBHLSW010000002.1"/>
</dbReference>
<dbReference type="Pfam" id="PF13489">
    <property type="entry name" value="Methyltransf_23"/>
    <property type="match status" value="1"/>
</dbReference>
<gene>
    <name evidence="1" type="ORF">ACFFGE_00835</name>
</gene>
<dbReference type="SUPFAM" id="SSF53335">
    <property type="entry name" value="S-adenosyl-L-methionine-dependent methyltransferases"/>
    <property type="match status" value="1"/>
</dbReference>
<dbReference type="GO" id="GO:0061542">
    <property type="term" value="F:3-demethylubiquinol 3-O-methyltransferase activity"/>
    <property type="evidence" value="ECO:0007669"/>
    <property type="project" value="UniProtKB-EC"/>
</dbReference>
<dbReference type="EMBL" id="JBHLSW010000002">
    <property type="protein sequence ID" value="MFC0632427.1"/>
    <property type="molecule type" value="Genomic_DNA"/>
</dbReference>
<reference evidence="1 2" key="1">
    <citation type="submission" date="2024-09" db="EMBL/GenBank/DDBJ databases">
        <authorList>
            <person name="Sun Q."/>
            <person name="Mori K."/>
        </authorList>
    </citation>
    <scope>NUCLEOTIDE SEQUENCE [LARGE SCALE GENOMIC DNA]</scope>
    <source>
        <strain evidence="1 2">NCAIM B.02621</strain>
    </source>
</reference>
<dbReference type="EC" id="2.1.1.64" evidence="1"/>